<organism evidence="1 2">
    <name type="scientific">Chryseobacterium terrae</name>
    <dbReference type="NCBI Taxonomy" id="3163299"/>
    <lineage>
        <taxon>Bacteria</taxon>
        <taxon>Pseudomonadati</taxon>
        <taxon>Bacteroidota</taxon>
        <taxon>Flavobacteriia</taxon>
        <taxon>Flavobacteriales</taxon>
        <taxon>Weeksellaceae</taxon>
        <taxon>Chryseobacterium group</taxon>
        <taxon>Chryseobacterium</taxon>
    </lineage>
</organism>
<evidence type="ECO:0000313" key="1">
    <source>
        <dbReference type="EMBL" id="MFL9834241.1"/>
    </source>
</evidence>
<name>A0ABW8Y4F7_9FLAO</name>
<proteinExistence type="predicted"/>
<dbReference type="Proteomes" id="UP001629058">
    <property type="component" value="Unassembled WGS sequence"/>
</dbReference>
<protein>
    <submittedName>
        <fullName evidence="1">Uncharacterized protein</fullName>
    </submittedName>
</protein>
<gene>
    <name evidence="1" type="ORF">ABS765_09405</name>
</gene>
<dbReference type="EMBL" id="JBELPY010000005">
    <property type="protein sequence ID" value="MFL9834241.1"/>
    <property type="molecule type" value="Genomic_DNA"/>
</dbReference>
<accession>A0ABW8Y4F7</accession>
<keyword evidence="2" id="KW-1185">Reference proteome</keyword>
<comment type="caution">
    <text evidence="1">The sequence shown here is derived from an EMBL/GenBank/DDBJ whole genome shotgun (WGS) entry which is preliminary data.</text>
</comment>
<reference evidence="1 2" key="1">
    <citation type="submission" date="2024-06" db="EMBL/GenBank/DDBJ databases">
        <authorList>
            <person name="Kaempfer P."/>
            <person name="Viver T."/>
        </authorList>
    </citation>
    <scope>NUCLEOTIDE SEQUENCE [LARGE SCALE GENOMIC DNA]</scope>
    <source>
        <strain evidence="1 2">ST-37</strain>
    </source>
</reference>
<evidence type="ECO:0000313" key="2">
    <source>
        <dbReference type="Proteomes" id="UP001629058"/>
    </source>
</evidence>
<sequence length="202" mass="24089">MIKKLIYFFFTLFFINIYSQNIETELFLNENQIEESFKSDLRIEKLFNHNNKDSVLVIGEIKNDSLFSIYVKNNGQKDLQLIPQDNKLRLIQEALTEDKKWKPIEFWVNSDCGMSYLKEIDVKPGKIISLSSKKYNGNFKTKIRFKLSINKKNYYSNSVKASINKSKFEKSYWYNLFKEKYYPDKSEKEVEDILFLNNLSSE</sequence>
<dbReference type="RefSeq" id="WP_408089884.1">
    <property type="nucleotide sequence ID" value="NZ_JBELPY010000005.1"/>
</dbReference>